<dbReference type="AlphaFoldDB" id="M5FWP8"/>
<proteinExistence type="predicted"/>
<name>M5FWP8_DACPD</name>
<feature type="region of interest" description="Disordered" evidence="1">
    <location>
        <begin position="1"/>
        <end position="319"/>
    </location>
</feature>
<accession>M5FWP8</accession>
<feature type="compositionally biased region" description="Polar residues" evidence="1">
    <location>
        <begin position="274"/>
        <end position="295"/>
    </location>
</feature>
<protein>
    <submittedName>
        <fullName evidence="2">Uncharacterized protein</fullName>
    </submittedName>
</protein>
<reference evidence="2 3" key="1">
    <citation type="journal article" date="2012" name="Science">
        <title>The Paleozoic origin of enzymatic lignin decomposition reconstructed from 31 fungal genomes.</title>
        <authorList>
            <person name="Floudas D."/>
            <person name="Binder M."/>
            <person name="Riley R."/>
            <person name="Barry K."/>
            <person name="Blanchette R.A."/>
            <person name="Henrissat B."/>
            <person name="Martinez A.T."/>
            <person name="Otillar R."/>
            <person name="Spatafora J.W."/>
            <person name="Yadav J.S."/>
            <person name="Aerts A."/>
            <person name="Benoit I."/>
            <person name="Boyd A."/>
            <person name="Carlson A."/>
            <person name="Copeland A."/>
            <person name="Coutinho P.M."/>
            <person name="de Vries R.P."/>
            <person name="Ferreira P."/>
            <person name="Findley K."/>
            <person name="Foster B."/>
            <person name="Gaskell J."/>
            <person name="Glotzer D."/>
            <person name="Gorecki P."/>
            <person name="Heitman J."/>
            <person name="Hesse C."/>
            <person name="Hori C."/>
            <person name="Igarashi K."/>
            <person name="Jurgens J.A."/>
            <person name="Kallen N."/>
            <person name="Kersten P."/>
            <person name="Kohler A."/>
            <person name="Kuees U."/>
            <person name="Kumar T.K.A."/>
            <person name="Kuo A."/>
            <person name="LaButti K."/>
            <person name="Larrondo L.F."/>
            <person name="Lindquist E."/>
            <person name="Ling A."/>
            <person name="Lombard V."/>
            <person name="Lucas S."/>
            <person name="Lundell T."/>
            <person name="Martin R."/>
            <person name="McLaughlin D.J."/>
            <person name="Morgenstern I."/>
            <person name="Morin E."/>
            <person name="Murat C."/>
            <person name="Nagy L.G."/>
            <person name="Nolan M."/>
            <person name="Ohm R.A."/>
            <person name="Patyshakuliyeva A."/>
            <person name="Rokas A."/>
            <person name="Ruiz-Duenas F.J."/>
            <person name="Sabat G."/>
            <person name="Salamov A."/>
            <person name="Samejima M."/>
            <person name="Schmutz J."/>
            <person name="Slot J.C."/>
            <person name="St John F."/>
            <person name="Stenlid J."/>
            <person name="Sun H."/>
            <person name="Sun S."/>
            <person name="Syed K."/>
            <person name="Tsang A."/>
            <person name="Wiebenga A."/>
            <person name="Young D."/>
            <person name="Pisabarro A."/>
            <person name="Eastwood D.C."/>
            <person name="Martin F."/>
            <person name="Cullen D."/>
            <person name="Grigoriev I.V."/>
            <person name="Hibbett D.S."/>
        </authorList>
    </citation>
    <scope>NUCLEOTIDE SEQUENCE [LARGE SCALE GENOMIC DNA]</scope>
    <source>
        <strain evidence="2 3">DJM-731 SS1</strain>
    </source>
</reference>
<evidence type="ECO:0000256" key="1">
    <source>
        <dbReference type="SAM" id="MobiDB-lite"/>
    </source>
</evidence>
<evidence type="ECO:0000313" key="2">
    <source>
        <dbReference type="EMBL" id="EJU00819.1"/>
    </source>
</evidence>
<evidence type="ECO:0000313" key="3">
    <source>
        <dbReference type="Proteomes" id="UP000030653"/>
    </source>
</evidence>
<sequence length="377" mass="41009">MSNGTPSSTSLKITIKRPPSAPSNPPPAGNSPAPASDKKRKRVAEDDGAENGDTPPVKRSTRDGETRRAKRQSARIQWTPSPPGEDIEEQITSKGKRRRKAYEEDGDYDPDRLSPAGSAVLDVEGGVDEEPPRKKPAIDPPVSSTPSGRSKRKSKPTAKVPTWIDDDEDDLTPPPPTPPPRNPKPAKGRGRTSNAAPITARDQRKLPVGNVSQGETAVDAVSGTNTTDAIAPVPPTAPADPPKPKLPPIKKKSMMGGTPTTNGASLPGRDETKTPVSTTKANDMYNQLFSGTSSRAQKDRERQDARRQELEGMRTDARIERELEAKNTFDMLAHSAAMNRFESRLRDRRNWPSPSQIGSAFLMLKRYRPDLPDTTKT</sequence>
<feature type="compositionally biased region" description="Basic and acidic residues" evidence="1">
    <location>
        <begin position="296"/>
        <end position="319"/>
    </location>
</feature>
<dbReference type="EMBL" id="JH795866">
    <property type="protein sequence ID" value="EJU00819.1"/>
    <property type="molecule type" value="Genomic_DNA"/>
</dbReference>
<dbReference type="GeneID" id="63685401"/>
<gene>
    <name evidence="2" type="ORF">DACRYDRAFT_117213</name>
</gene>
<dbReference type="OMA" id="WREDSKK"/>
<dbReference type="HOGENOM" id="CLU_733661_0_0_1"/>
<feature type="compositionally biased region" description="Polar residues" evidence="1">
    <location>
        <begin position="1"/>
        <end position="12"/>
    </location>
</feature>
<organism evidence="2 3">
    <name type="scientific">Dacryopinax primogenitus (strain DJM 731)</name>
    <name type="common">Brown rot fungus</name>
    <dbReference type="NCBI Taxonomy" id="1858805"/>
    <lineage>
        <taxon>Eukaryota</taxon>
        <taxon>Fungi</taxon>
        <taxon>Dikarya</taxon>
        <taxon>Basidiomycota</taxon>
        <taxon>Agaricomycotina</taxon>
        <taxon>Dacrymycetes</taxon>
        <taxon>Dacrymycetales</taxon>
        <taxon>Dacrymycetaceae</taxon>
        <taxon>Dacryopinax</taxon>
    </lineage>
</organism>
<feature type="compositionally biased region" description="Pro residues" evidence="1">
    <location>
        <begin position="172"/>
        <end position="183"/>
    </location>
</feature>
<feature type="compositionally biased region" description="Pro residues" evidence="1">
    <location>
        <begin position="232"/>
        <end position="247"/>
    </location>
</feature>
<dbReference type="OrthoDB" id="3362703at2759"/>
<dbReference type="RefSeq" id="XP_040627716.1">
    <property type="nucleotide sequence ID" value="XM_040770339.1"/>
</dbReference>
<keyword evidence="3" id="KW-1185">Reference proteome</keyword>
<feature type="compositionally biased region" description="Pro residues" evidence="1">
    <location>
        <begin position="19"/>
        <end position="29"/>
    </location>
</feature>
<dbReference type="Proteomes" id="UP000030653">
    <property type="component" value="Unassembled WGS sequence"/>
</dbReference>